<sequence length="364" mass="41602">MCTGAFACARTRTHAIAPLVSGRCSTQRLCSAPRSSEPLPTARRPREAVKCWTLGQVLRSAVGVVMKLLWPIVRAFDSELRARRRKRFPRRIILVRHGQSAGNVDKTLYEQTPDSLIPLTEQGIQQGEEAGAQLKELIGQESVLFVHSPYLRTRQTLLAMLNAFPGQEVQVATEPRLREQDFGNFQHSVDMDQVFKERQKFGRFYYRFPNGEAGTDVYDRISEFIDYFFTALHREEYSTKAVDNVVLVTHGLTMRIFCMSYFRWTVFEFEKVWNPSNCENWVLEKQPYGQYRLAGRWLDGRLQPIKFGANQSYPLFPHMCEPLGARLIVPGSEETLDGIQLAHFRASGRGHRGLEGVQGPLEEA</sequence>
<dbReference type="SMART" id="SM00855">
    <property type="entry name" value="PGAM"/>
    <property type="match status" value="1"/>
</dbReference>
<dbReference type="EMBL" id="CAJNNV010025024">
    <property type="protein sequence ID" value="CAE8611457.1"/>
    <property type="molecule type" value="Genomic_DNA"/>
</dbReference>
<evidence type="ECO:0000313" key="3">
    <source>
        <dbReference type="EMBL" id="CAE8611457.1"/>
    </source>
</evidence>
<dbReference type="SUPFAM" id="SSF53254">
    <property type="entry name" value="Phosphoglycerate mutase-like"/>
    <property type="match status" value="1"/>
</dbReference>
<feature type="binding site" evidence="2">
    <location>
        <begin position="96"/>
        <end position="103"/>
    </location>
    <ligand>
        <name>substrate</name>
    </ligand>
</feature>
<evidence type="ECO:0000256" key="2">
    <source>
        <dbReference type="PIRSR" id="PIRSR613078-2"/>
    </source>
</evidence>
<comment type="caution">
    <text evidence="3">The sequence shown here is derived from an EMBL/GenBank/DDBJ whole genome shotgun (WGS) entry which is preliminary data.</text>
</comment>
<dbReference type="Gene3D" id="3.40.50.1240">
    <property type="entry name" value="Phosphoglycerate mutase-like"/>
    <property type="match status" value="1"/>
</dbReference>
<name>A0A813FFA0_POLGL</name>
<dbReference type="OMA" id="CEIWALE"/>
<dbReference type="PANTHER" id="PTHR46192">
    <property type="entry name" value="BROAD-RANGE ACID PHOSPHATASE DET1"/>
    <property type="match status" value="1"/>
</dbReference>
<dbReference type="InterPro" id="IPR001345">
    <property type="entry name" value="PG/BPGM_mutase_AS"/>
</dbReference>
<keyword evidence="4" id="KW-1185">Reference proteome</keyword>
<dbReference type="Pfam" id="PF00300">
    <property type="entry name" value="His_Phos_1"/>
    <property type="match status" value="1"/>
</dbReference>
<feature type="binding site" evidence="2">
    <location>
        <position position="152"/>
    </location>
    <ligand>
        <name>substrate</name>
    </ligand>
</feature>
<feature type="active site" description="Proton donor/acceptor" evidence="1">
    <location>
        <position position="179"/>
    </location>
</feature>
<dbReference type="AlphaFoldDB" id="A0A813FFA0"/>
<dbReference type="InterPro" id="IPR029033">
    <property type="entry name" value="His_PPase_superfam"/>
</dbReference>
<dbReference type="InterPro" id="IPR013078">
    <property type="entry name" value="His_Pase_superF_clade-1"/>
</dbReference>
<dbReference type="Proteomes" id="UP000654075">
    <property type="component" value="Unassembled WGS sequence"/>
</dbReference>
<proteinExistence type="predicted"/>
<gene>
    <name evidence="3" type="ORF">PGLA1383_LOCUS29257</name>
</gene>
<evidence type="ECO:0000256" key="1">
    <source>
        <dbReference type="PIRSR" id="PIRSR613078-1"/>
    </source>
</evidence>
<reference evidence="3" key="1">
    <citation type="submission" date="2021-02" db="EMBL/GenBank/DDBJ databases">
        <authorList>
            <person name="Dougan E. K."/>
            <person name="Rhodes N."/>
            <person name="Thang M."/>
            <person name="Chan C."/>
        </authorList>
    </citation>
    <scope>NUCLEOTIDE SEQUENCE</scope>
</reference>
<feature type="active site" description="Tele-phosphohistidine intermediate" evidence="1">
    <location>
        <position position="97"/>
    </location>
</feature>
<protein>
    <submittedName>
        <fullName evidence="3">Uncharacterized protein</fullName>
    </submittedName>
</protein>
<dbReference type="GO" id="GO:0003824">
    <property type="term" value="F:catalytic activity"/>
    <property type="evidence" value="ECO:0007669"/>
    <property type="project" value="InterPro"/>
</dbReference>
<dbReference type="CDD" id="cd07067">
    <property type="entry name" value="HP_PGM_like"/>
    <property type="match status" value="1"/>
</dbReference>
<dbReference type="OrthoDB" id="426128at2759"/>
<accession>A0A813FFA0</accession>
<organism evidence="3 4">
    <name type="scientific">Polarella glacialis</name>
    <name type="common">Dinoflagellate</name>
    <dbReference type="NCBI Taxonomy" id="89957"/>
    <lineage>
        <taxon>Eukaryota</taxon>
        <taxon>Sar</taxon>
        <taxon>Alveolata</taxon>
        <taxon>Dinophyceae</taxon>
        <taxon>Suessiales</taxon>
        <taxon>Suessiaceae</taxon>
        <taxon>Polarella</taxon>
    </lineage>
</organism>
<dbReference type="InterPro" id="IPR052765">
    <property type="entry name" value="PGM-Related"/>
</dbReference>
<evidence type="ECO:0000313" key="4">
    <source>
        <dbReference type="Proteomes" id="UP000654075"/>
    </source>
</evidence>
<dbReference type="PROSITE" id="PS00175">
    <property type="entry name" value="PG_MUTASE"/>
    <property type="match status" value="1"/>
</dbReference>